<gene>
    <name evidence="1" type="ORF">DLAC_11484</name>
</gene>
<keyword evidence="2" id="KW-1185">Reference proteome</keyword>
<reference evidence="1 2" key="1">
    <citation type="submission" date="2015-12" db="EMBL/GenBank/DDBJ databases">
        <title>Dictyostelia acquired genes for synthesis and detection of signals that induce cell-type specialization by lateral gene transfer from prokaryotes.</title>
        <authorList>
            <person name="Gloeckner G."/>
            <person name="Schaap P."/>
        </authorList>
    </citation>
    <scope>NUCLEOTIDE SEQUENCE [LARGE SCALE GENOMIC DNA]</scope>
    <source>
        <strain evidence="1 2">TK</strain>
    </source>
</reference>
<dbReference type="Proteomes" id="UP000076078">
    <property type="component" value="Unassembled WGS sequence"/>
</dbReference>
<protein>
    <submittedName>
        <fullName evidence="1">Uncharacterized protein</fullName>
    </submittedName>
</protein>
<name>A0A152A5U4_TIELA</name>
<proteinExistence type="predicted"/>
<comment type="caution">
    <text evidence="1">The sequence shown here is derived from an EMBL/GenBank/DDBJ whole genome shotgun (WGS) entry which is preliminary data.</text>
</comment>
<dbReference type="AlphaFoldDB" id="A0A152A5U4"/>
<organism evidence="1 2">
    <name type="scientific">Tieghemostelium lacteum</name>
    <name type="common">Slime mold</name>
    <name type="synonym">Dictyostelium lacteum</name>
    <dbReference type="NCBI Taxonomy" id="361077"/>
    <lineage>
        <taxon>Eukaryota</taxon>
        <taxon>Amoebozoa</taxon>
        <taxon>Evosea</taxon>
        <taxon>Eumycetozoa</taxon>
        <taxon>Dictyostelia</taxon>
        <taxon>Dictyosteliales</taxon>
        <taxon>Raperosteliaceae</taxon>
        <taxon>Tieghemostelium</taxon>
    </lineage>
</organism>
<evidence type="ECO:0000313" key="2">
    <source>
        <dbReference type="Proteomes" id="UP000076078"/>
    </source>
</evidence>
<dbReference type="EMBL" id="LODT01000006">
    <property type="protein sequence ID" value="KYR01604.1"/>
    <property type="molecule type" value="Genomic_DNA"/>
</dbReference>
<sequence length="93" mass="10895">MEITKDLLSVSNFDVCFKKVSNIGNFDIYATVSQRHIDLDVKTHTVNDLGVDAWWKLTRILKENFNIITHTFQKRFWINLFKRCNITTCSLGL</sequence>
<accession>A0A152A5U4</accession>
<dbReference type="InParanoid" id="A0A152A5U4"/>
<evidence type="ECO:0000313" key="1">
    <source>
        <dbReference type="EMBL" id="KYR01604.1"/>
    </source>
</evidence>